<dbReference type="SMART" id="SM00848">
    <property type="entry name" value="Inhibitor_I29"/>
    <property type="match status" value="1"/>
</dbReference>
<dbReference type="Proteomes" id="UP000265566">
    <property type="component" value="Chromosome 7"/>
</dbReference>
<dbReference type="EMBL" id="PSQE01000007">
    <property type="protein sequence ID" value="RHN47507.1"/>
    <property type="molecule type" value="Genomic_DNA"/>
</dbReference>
<dbReference type="Gene3D" id="1.10.287.2250">
    <property type="match status" value="1"/>
</dbReference>
<proteinExistence type="predicted"/>
<dbReference type="Pfam" id="PF08246">
    <property type="entry name" value="Inhibitor_I29"/>
    <property type="match status" value="1"/>
</dbReference>
<dbReference type="InterPro" id="IPR013201">
    <property type="entry name" value="Prot_inhib_I29"/>
</dbReference>
<protein>
    <submittedName>
        <fullName evidence="2">Putative peptidase C1A</fullName>
    </submittedName>
</protein>
<dbReference type="OrthoDB" id="692210at2759"/>
<evidence type="ECO:0000313" key="2">
    <source>
        <dbReference type="EMBL" id="RHN47507.1"/>
    </source>
</evidence>
<dbReference type="AlphaFoldDB" id="A0A396H978"/>
<evidence type="ECO:0000259" key="1">
    <source>
        <dbReference type="SMART" id="SM00848"/>
    </source>
</evidence>
<dbReference type="Gramene" id="rna42118">
    <property type="protein sequence ID" value="RHN47507.1"/>
    <property type="gene ID" value="gene42118"/>
</dbReference>
<gene>
    <name evidence="2" type="ORF">MtrunA17_Chr7g0253751</name>
</gene>
<reference evidence="3" key="1">
    <citation type="journal article" date="2018" name="Nat. Plants">
        <title>Whole-genome landscape of Medicago truncatula symbiotic genes.</title>
        <authorList>
            <person name="Pecrix Y."/>
            <person name="Staton S.E."/>
            <person name="Sallet E."/>
            <person name="Lelandais-Briere C."/>
            <person name="Moreau S."/>
            <person name="Carrere S."/>
            <person name="Blein T."/>
            <person name="Jardinaud M.F."/>
            <person name="Latrasse D."/>
            <person name="Zouine M."/>
            <person name="Zahm M."/>
            <person name="Kreplak J."/>
            <person name="Mayjonade B."/>
            <person name="Satge C."/>
            <person name="Perez M."/>
            <person name="Cauet S."/>
            <person name="Marande W."/>
            <person name="Chantry-Darmon C."/>
            <person name="Lopez-Roques C."/>
            <person name="Bouchez O."/>
            <person name="Berard A."/>
            <person name="Debelle F."/>
            <person name="Munos S."/>
            <person name="Bendahmane A."/>
            <person name="Berges H."/>
            <person name="Niebel A."/>
            <person name="Buitink J."/>
            <person name="Frugier F."/>
            <person name="Benhamed M."/>
            <person name="Crespi M."/>
            <person name="Gouzy J."/>
            <person name="Gamas P."/>
        </authorList>
    </citation>
    <scope>NUCLEOTIDE SEQUENCE [LARGE SCALE GENOMIC DNA]</scope>
    <source>
        <strain evidence="3">cv. Jemalong A17</strain>
    </source>
</reference>
<sequence>MEIIKQRMEATKLRASDLQELLVSRFQERFYPQYQATYENFEDWCKEYNRTYSSEKEKHYRFKVFKKRYATVTRHNQIGNSGSELSLNDFADLSWVELAQLREGRPSPMILGMKYYMDCRKKYFGY</sequence>
<comment type="caution">
    <text evidence="2">The sequence shown here is derived from an EMBL/GenBank/DDBJ whole genome shotgun (WGS) entry which is preliminary data.</text>
</comment>
<dbReference type="SUPFAM" id="SSF54001">
    <property type="entry name" value="Cysteine proteinases"/>
    <property type="match status" value="1"/>
</dbReference>
<organism evidence="2 3">
    <name type="scientific">Medicago truncatula</name>
    <name type="common">Barrel medic</name>
    <name type="synonym">Medicago tribuloides</name>
    <dbReference type="NCBI Taxonomy" id="3880"/>
    <lineage>
        <taxon>Eukaryota</taxon>
        <taxon>Viridiplantae</taxon>
        <taxon>Streptophyta</taxon>
        <taxon>Embryophyta</taxon>
        <taxon>Tracheophyta</taxon>
        <taxon>Spermatophyta</taxon>
        <taxon>Magnoliopsida</taxon>
        <taxon>eudicotyledons</taxon>
        <taxon>Gunneridae</taxon>
        <taxon>Pentapetalae</taxon>
        <taxon>rosids</taxon>
        <taxon>fabids</taxon>
        <taxon>Fabales</taxon>
        <taxon>Fabaceae</taxon>
        <taxon>Papilionoideae</taxon>
        <taxon>50 kb inversion clade</taxon>
        <taxon>NPAAA clade</taxon>
        <taxon>Hologalegina</taxon>
        <taxon>IRL clade</taxon>
        <taxon>Trifolieae</taxon>
        <taxon>Medicago</taxon>
    </lineage>
</organism>
<dbReference type="InterPro" id="IPR038765">
    <property type="entry name" value="Papain-like_cys_pep_sf"/>
</dbReference>
<name>A0A396H978_MEDTR</name>
<feature type="domain" description="Cathepsin propeptide inhibitor" evidence="1">
    <location>
        <begin position="41"/>
        <end position="98"/>
    </location>
</feature>
<accession>A0A396H978</accession>
<evidence type="ECO:0000313" key="3">
    <source>
        <dbReference type="Proteomes" id="UP000265566"/>
    </source>
</evidence>